<keyword evidence="5" id="KW-1185">Reference proteome</keyword>
<keyword evidence="2" id="KW-0288">FMN</keyword>
<evidence type="ECO:0000313" key="4">
    <source>
        <dbReference type="EMBL" id="CAB1367326.1"/>
    </source>
</evidence>
<evidence type="ECO:0000256" key="3">
    <source>
        <dbReference type="ARBA" id="ARBA00023002"/>
    </source>
</evidence>
<evidence type="ECO:0000256" key="2">
    <source>
        <dbReference type="ARBA" id="ARBA00022643"/>
    </source>
</evidence>
<dbReference type="AlphaFoldDB" id="A0A6S6XNC9"/>
<dbReference type="Pfam" id="PF03060">
    <property type="entry name" value="NMO"/>
    <property type="match status" value="1"/>
</dbReference>
<dbReference type="PANTHER" id="PTHR32332">
    <property type="entry name" value="2-NITROPROPANE DIOXYGENASE"/>
    <property type="match status" value="1"/>
</dbReference>
<name>A0A6S6XNC9_9PROT</name>
<dbReference type="PANTHER" id="PTHR32332:SF20">
    <property type="entry name" value="2-NITROPROPANE DIOXYGENASE-LIKE PROTEIN"/>
    <property type="match status" value="1"/>
</dbReference>
<dbReference type="EMBL" id="LR778301">
    <property type="protein sequence ID" value="CAB1367326.1"/>
    <property type="molecule type" value="Genomic_DNA"/>
</dbReference>
<dbReference type="KEGG" id="doe:DENOEST_0154"/>
<dbReference type="Gene3D" id="3.20.20.70">
    <property type="entry name" value="Aldolase class I"/>
    <property type="match status" value="1"/>
</dbReference>
<gene>
    <name evidence="4" type="ORF">DENOEST_0154</name>
</gene>
<dbReference type="GO" id="GO:0018580">
    <property type="term" value="F:nitronate monooxygenase activity"/>
    <property type="evidence" value="ECO:0007669"/>
    <property type="project" value="InterPro"/>
</dbReference>
<dbReference type="RefSeq" id="WP_145770181.1">
    <property type="nucleotide sequence ID" value="NZ_LR778301.1"/>
</dbReference>
<dbReference type="Proteomes" id="UP000515733">
    <property type="component" value="Chromosome"/>
</dbReference>
<reference evidence="4 5" key="1">
    <citation type="submission" date="2020-03" db="EMBL/GenBank/DDBJ databases">
        <authorList>
            <consortium name="Genoscope - CEA"/>
            <person name="William W."/>
        </authorList>
    </citation>
    <scope>NUCLEOTIDE SEQUENCE [LARGE SCALE GENOMIC DNA]</scope>
    <source>
        <strain evidence="5">DSM 16959</strain>
    </source>
</reference>
<dbReference type="InterPro" id="IPR013785">
    <property type="entry name" value="Aldolase_TIM"/>
</dbReference>
<accession>A0A6S6XNC9</accession>
<organism evidence="4 5">
    <name type="scientific">Denitratisoma oestradiolicum</name>
    <dbReference type="NCBI Taxonomy" id="311182"/>
    <lineage>
        <taxon>Bacteria</taxon>
        <taxon>Pseudomonadati</taxon>
        <taxon>Pseudomonadota</taxon>
        <taxon>Betaproteobacteria</taxon>
        <taxon>Nitrosomonadales</taxon>
        <taxon>Sterolibacteriaceae</taxon>
        <taxon>Denitratisoma</taxon>
    </lineage>
</organism>
<proteinExistence type="predicted"/>
<keyword evidence="1" id="KW-0285">Flavoprotein</keyword>
<dbReference type="OrthoDB" id="9778912at2"/>
<dbReference type="SUPFAM" id="SSF51412">
    <property type="entry name" value="Inosine monophosphate dehydrogenase (IMPDH)"/>
    <property type="match status" value="1"/>
</dbReference>
<keyword evidence="3" id="KW-0560">Oxidoreductase</keyword>
<evidence type="ECO:0000313" key="5">
    <source>
        <dbReference type="Proteomes" id="UP000515733"/>
    </source>
</evidence>
<sequence>MTAATNLHPALNTKLCQMTGCKYPIVQSAMGWVATGQLCAASSNAGALGFIGSATMDLKQLANEIAWVKDHTDQPFGVNMRSDAPDAAERVQMIIKSGVKVAGFALAPKEKLIKTLKDAGVVCIPSIGAKRHAEKVASWGADALIVQGGEGGGHTGSIATTVLLPQIVDAVDIPVIAAGGFCDGRGLMAALSFGAEGIAMGTRFLLTKESPVPENVKNIYIKAGVGDTVATDQVDGHQHRMIRNGFVDKLLTTPAWKNTVLAMMNALKLKGLTHMPLSDMLKQGWSMRRDHGYGLAQVVMAANTPILLRTTMVEGKTEFGILPGGQVMGLIDRIESCDELIQRVVAEATAILDRFQR</sequence>
<dbReference type="InterPro" id="IPR004136">
    <property type="entry name" value="NMO"/>
</dbReference>
<evidence type="ECO:0000256" key="1">
    <source>
        <dbReference type="ARBA" id="ARBA00022630"/>
    </source>
</evidence>
<protein>
    <submittedName>
        <fullName evidence="4">Putative oxidoreductase</fullName>
    </submittedName>
</protein>
<dbReference type="CDD" id="cd04730">
    <property type="entry name" value="NPD_like"/>
    <property type="match status" value="1"/>
</dbReference>